<name>W0FNF3_9BACT</name>
<proteinExistence type="predicted"/>
<reference evidence="1" key="1">
    <citation type="journal article" date="2013" name="PLoS ONE">
        <title>Metagenomic insights into the carbohydrate-active enzymes carried by the microorganisms adhering to solid digesta in the rumen of cows.</title>
        <authorList>
            <person name="Wang L."/>
            <person name="Hatem A."/>
            <person name="Catalyurek U.V."/>
            <person name="Morrison M."/>
            <person name="Yu Z."/>
        </authorList>
    </citation>
    <scope>NUCLEOTIDE SEQUENCE</scope>
</reference>
<protein>
    <submittedName>
        <fullName evidence="1">Conserved domain protein</fullName>
    </submittedName>
</protein>
<dbReference type="AlphaFoldDB" id="W0FNF3"/>
<sequence length="318" mass="36916">MKEIGGYIELDTYRGQMLHEGAIALNSGRNALAWLLHARGIRKLWIPRLICDSVPGVLEREGVPYAFYDVGFDFLPSEEVTLGEGEWFYLVNYYSQMGDDVIAGYLEKYGRVIVDQAQSYFQMPVGGADTLYTCRKYFGVPDGAFLYTDAKWEEELPQDESFERMRFLLGRYERTASEFYPAYVENNRLFRDEPVKRMSKLTQNLLHGIDYENVKAVREQNFLHLHEALRTVNRLSLSAVPGTFMYPFCAEEGGRIRKQLQEKKIYIPTLWPSVLKTAGPESAAYRMAENILPLPIDQRYTTEDMDTILEELFKWLKR</sequence>
<dbReference type="EMBL" id="KC246797">
    <property type="protein sequence ID" value="AHF24535.1"/>
    <property type="molecule type" value="Genomic_DNA"/>
</dbReference>
<evidence type="ECO:0000313" key="1">
    <source>
        <dbReference type="EMBL" id="AHF24535.1"/>
    </source>
</evidence>
<dbReference type="SUPFAM" id="SSF53383">
    <property type="entry name" value="PLP-dependent transferases"/>
    <property type="match status" value="1"/>
</dbReference>
<accession>W0FNF3</accession>
<dbReference type="InterPro" id="IPR015424">
    <property type="entry name" value="PyrdxlP-dep_Trfase"/>
</dbReference>
<organism evidence="1">
    <name type="scientific">uncultured bacterium Contig248</name>
    <dbReference type="NCBI Taxonomy" id="1393544"/>
    <lineage>
        <taxon>Bacteria</taxon>
        <taxon>environmental samples</taxon>
    </lineage>
</organism>